<dbReference type="InterPro" id="IPR012292">
    <property type="entry name" value="Globin/Proto"/>
</dbReference>
<dbReference type="Proteomes" id="UP000694941">
    <property type="component" value="Unplaced"/>
</dbReference>
<comment type="similarity">
    <text evidence="6">Belongs to the globin family.</text>
</comment>
<evidence type="ECO:0000256" key="4">
    <source>
        <dbReference type="ARBA" id="ARBA00022723"/>
    </source>
</evidence>
<dbReference type="Pfam" id="PF00042">
    <property type="entry name" value="Globin"/>
    <property type="match status" value="1"/>
</dbReference>
<evidence type="ECO:0000256" key="1">
    <source>
        <dbReference type="ARBA" id="ARBA00022448"/>
    </source>
</evidence>
<evidence type="ECO:0000256" key="3">
    <source>
        <dbReference type="ARBA" id="ARBA00022621"/>
    </source>
</evidence>
<accession>A0ABM1B6Y9</accession>
<proteinExistence type="inferred from homology"/>
<keyword evidence="8" id="KW-1185">Reference proteome</keyword>
<dbReference type="SUPFAM" id="SSF46458">
    <property type="entry name" value="Globin-like"/>
    <property type="match status" value="1"/>
</dbReference>
<keyword evidence="2 6" id="KW-0349">Heme</keyword>
<keyword evidence="5" id="KW-0408">Iron</keyword>
<dbReference type="PANTHER" id="PTHR47217">
    <property type="entry name" value="GLOBIN-LIKE PROTEIN"/>
    <property type="match status" value="1"/>
</dbReference>
<evidence type="ECO:0000313" key="9">
    <source>
        <dbReference type="RefSeq" id="XP_013776049.1"/>
    </source>
</evidence>
<dbReference type="GeneID" id="106460849"/>
<keyword evidence="4" id="KW-0479">Metal-binding</keyword>
<dbReference type="PROSITE" id="PS01033">
    <property type="entry name" value="GLOBIN"/>
    <property type="match status" value="1"/>
</dbReference>
<protein>
    <submittedName>
        <fullName evidence="9">Globin-like</fullName>
    </submittedName>
</protein>
<dbReference type="InterPro" id="IPR044399">
    <property type="entry name" value="Mb-like_M"/>
</dbReference>
<feature type="domain" description="Globin" evidence="7">
    <location>
        <begin position="24"/>
        <end position="171"/>
    </location>
</feature>
<gene>
    <name evidence="9" type="primary">LOC106460849</name>
</gene>
<dbReference type="Gene3D" id="1.10.490.10">
    <property type="entry name" value="Globins"/>
    <property type="match status" value="1"/>
</dbReference>
<dbReference type="PANTHER" id="PTHR47217:SF1">
    <property type="entry name" value="GLOBIN-LIKE PROTEIN"/>
    <property type="match status" value="1"/>
</dbReference>
<dbReference type="RefSeq" id="XP_013776049.1">
    <property type="nucleotide sequence ID" value="XM_013920595.2"/>
</dbReference>
<dbReference type="InterPro" id="IPR009050">
    <property type="entry name" value="Globin-like_sf"/>
</dbReference>
<evidence type="ECO:0000256" key="5">
    <source>
        <dbReference type="ARBA" id="ARBA00023004"/>
    </source>
</evidence>
<sequence length="177" mass="20165">MGGVVSYFWQGESPDIDIPDEGTGLSLRDKQNIRKTWSIVQKDLKGNGIELFVRLFEEYPEYRKLFKSLANIPWDQLRDSKKLEVHAMSVMYAISSLVDSLDDVSCLIELLKKTGENHRRHRTTVEQFENLAVVMVNMLQDVLGSYITLSAVDSWKKALAVMINIIKEGLGNTENDN</sequence>
<dbReference type="CDD" id="cd01040">
    <property type="entry name" value="Mb-like"/>
    <property type="match status" value="1"/>
</dbReference>
<dbReference type="InterPro" id="IPR000971">
    <property type="entry name" value="Globin"/>
</dbReference>
<keyword evidence="1 6" id="KW-0813">Transport</keyword>
<organism evidence="8 9">
    <name type="scientific">Limulus polyphemus</name>
    <name type="common">Atlantic horseshoe crab</name>
    <dbReference type="NCBI Taxonomy" id="6850"/>
    <lineage>
        <taxon>Eukaryota</taxon>
        <taxon>Metazoa</taxon>
        <taxon>Ecdysozoa</taxon>
        <taxon>Arthropoda</taxon>
        <taxon>Chelicerata</taxon>
        <taxon>Merostomata</taxon>
        <taxon>Xiphosura</taxon>
        <taxon>Limulidae</taxon>
        <taxon>Limulus</taxon>
    </lineage>
</organism>
<evidence type="ECO:0000259" key="7">
    <source>
        <dbReference type="PROSITE" id="PS01033"/>
    </source>
</evidence>
<evidence type="ECO:0000256" key="2">
    <source>
        <dbReference type="ARBA" id="ARBA00022617"/>
    </source>
</evidence>
<evidence type="ECO:0000256" key="6">
    <source>
        <dbReference type="RuleBase" id="RU000356"/>
    </source>
</evidence>
<reference evidence="9" key="1">
    <citation type="submission" date="2025-08" db="UniProtKB">
        <authorList>
            <consortium name="RefSeq"/>
        </authorList>
    </citation>
    <scope>IDENTIFICATION</scope>
    <source>
        <tissue evidence="9">Muscle</tissue>
    </source>
</reference>
<keyword evidence="3 6" id="KW-0561">Oxygen transport</keyword>
<name>A0ABM1B6Y9_LIMPO</name>
<evidence type="ECO:0000313" key="8">
    <source>
        <dbReference type="Proteomes" id="UP000694941"/>
    </source>
</evidence>